<dbReference type="Gene3D" id="3.90.550.10">
    <property type="entry name" value="Spore Coat Polysaccharide Biosynthesis Protein SpsA, Chain A"/>
    <property type="match status" value="1"/>
</dbReference>
<dbReference type="EMBL" id="CP032317">
    <property type="protein sequence ID" value="AYA36696.1"/>
    <property type="molecule type" value="Genomic_DNA"/>
</dbReference>
<evidence type="ECO:0000259" key="1">
    <source>
        <dbReference type="Pfam" id="PF00535"/>
    </source>
</evidence>
<dbReference type="Pfam" id="PF00535">
    <property type="entry name" value="Glycos_transf_2"/>
    <property type="match status" value="1"/>
</dbReference>
<keyword evidence="3" id="KW-1185">Reference proteome</keyword>
<dbReference type="PANTHER" id="PTHR43179">
    <property type="entry name" value="RHAMNOSYLTRANSFERASE WBBL"/>
    <property type="match status" value="1"/>
</dbReference>
<evidence type="ECO:0000313" key="3">
    <source>
        <dbReference type="Proteomes" id="UP000262802"/>
    </source>
</evidence>
<organism evidence="2 3">
    <name type="scientific">Hymenobacter oligotrophus</name>
    <dbReference type="NCBI Taxonomy" id="2319843"/>
    <lineage>
        <taxon>Bacteria</taxon>
        <taxon>Pseudomonadati</taxon>
        <taxon>Bacteroidota</taxon>
        <taxon>Cytophagia</taxon>
        <taxon>Cytophagales</taxon>
        <taxon>Hymenobacteraceae</taxon>
        <taxon>Hymenobacter</taxon>
    </lineage>
</organism>
<protein>
    <submittedName>
        <fullName evidence="2">Glycosyltransferase family 2 protein</fullName>
    </submittedName>
</protein>
<proteinExistence type="predicted"/>
<dbReference type="OrthoDB" id="761861at2"/>
<dbReference type="PANTHER" id="PTHR43179:SF7">
    <property type="entry name" value="RHAMNOSYLTRANSFERASE WBBL"/>
    <property type="match status" value="1"/>
</dbReference>
<name>A0A3B7RAY6_9BACT</name>
<dbReference type="GO" id="GO:0016740">
    <property type="term" value="F:transferase activity"/>
    <property type="evidence" value="ECO:0007669"/>
    <property type="project" value="UniProtKB-KW"/>
</dbReference>
<gene>
    <name evidence="2" type="ORF">D3Y59_06290</name>
</gene>
<reference evidence="2 3" key="1">
    <citation type="submission" date="2018-09" db="EMBL/GenBank/DDBJ databases">
        <title>Hymenobacter medium sp. nov., isolated from R2A medium.</title>
        <authorList>
            <person name="Yingchao G."/>
        </authorList>
    </citation>
    <scope>NUCLEOTIDE SEQUENCE [LARGE SCALE GENOMIC DNA]</scope>
    <source>
        <strain evidence="3">sh-6</strain>
    </source>
</reference>
<dbReference type="Proteomes" id="UP000262802">
    <property type="component" value="Chromosome"/>
</dbReference>
<keyword evidence="2" id="KW-0808">Transferase</keyword>
<dbReference type="RefSeq" id="WP_119444274.1">
    <property type="nucleotide sequence ID" value="NZ_CP032317.1"/>
</dbReference>
<dbReference type="AlphaFoldDB" id="A0A3B7RAY6"/>
<dbReference type="SUPFAM" id="SSF53448">
    <property type="entry name" value="Nucleotide-diphospho-sugar transferases"/>
    <property type="match status" value="1"/>
</dbReference>
<dbReference type="InterPro" id="IPR029044">
    <property type="entry name" value="Nucleotide-diphossugar_trans"/>
</dbReference>
<dbReference type="KEGG" id="hyh:D3Y59_06290"/>
<evidence type="ECO:0000313" key="2">
    <source>
        <dbReference type="EMBL" id="AYA36696.1"/>
    </source>
</evidence>
<feature type="domain" description="Glycosyltransferase 2-like" evidence="1">
    <location>
        <begin position="5"/>
        <end position="129"/>
    </location>
</feature>
<sequence length="299" mass="33062">MPGLSVLIPVYNCDVRALAQALVSQAALWPGPVEVLCFDDGSDEAVKQRNREIAGLPGVRYHELPHNLGRAAIRNRLAAAALYPWLLLLDNNVRVAAPDFLARYADALGRAPVLVGGTAYSPNPPSDARHCLRWHYGRAREARSAAVRQQAPHAQLSLKNVLISAAVFRQFPLDERLQQYGHEDTLLGWQLGQQGVPVYHLHNPVEHAVLEPAEVFLQKSQAAAHNLLQLHRAYGLGARTRLLAAGQRLRHLGLAGPALAALALAEPWLRRQVLQPKPSLRSLDLLKLLWLLRAWRRGS</sequence>
<accession>A0A3B7RAY6</accession>
<dbReference type="CDD" id="cd00761">
    <property type="entry name" value="Glyco_tranf_GTA_type"/>
    <property type="match status" value="1"/>
</dbReference>
<dbReference type="InterPro" id="IPR001173">
    <property type="entry name" value="Glyco_trans_2-like"/>
</dbReference>